<protein>
    <recommendedName>
        <fullName evidence="5">Transcription factor</fullName>
        <shortName evidence="5">bHLH transcription factor</shortName>
    </recommendedName>
    <alternativeName>
        <fullName evidence="5">Basic helix-loop-helix protein</fullName>
    </alternativeName>
</protein>
<dbReference type="EMBL" id="SMOL01000559">
    <property type="protein sequence ID" value="KAB2606783.1"/>
    <property type="molecule type" value="Genomic_DNA"/>
</dbReference>
<dbReference type="AlphaFoldDB" id="A0A5N5FUQ9"/>
<dbReference type="GO" id="GO:0005634">
    <property type="term" value="C:nucleus"/>
    <property type="evidence" value="ECO:0007669"/>
    <property type="project" value="UniProtKB-SubCell"/>
</dbReference>
<dbReference type="GO" id="GO:0046983">
    <property type="term" value="F:protein dimerization activity"/>
    <property type="evidence" value="ECO:0007669"/>
    <property type="project" value="InterPro"/>
</dbReference>
<dbReference type="InterPro" id="IPR025610">
    <property type="entry name" value="MYC/MYB_N"/>
</dbReference>
<dbReference type="GO" id="GO:0000976">
    <property type="term" value="F:transcription cis-regulatory region binding"/>
    <property type="evidence" value="ECO:0007669"/>
    <property type="project" value="TreeGrafter"/>
</dbReference>
<evidence type="ECO:0000259" key="7">
    <source>
        <dbReference type="PROSITE" id="PS50888"/>
    </source>
</evidence>
<dbReference type="Gene3D" id="4.10.280.10">
    <property type="entry name" value="Helix-loop-helix DNA-binding domain"/>
    <property type="match status" value="1"/>
</dbReference>
<dbReference type="PANTHER" id="PTHR11514">
    <property type="entry name" value="MYC"/>
    <property type="match status" value="1"/>
</dbReference>
<dbReference type="GO" id="GO:0003700">
    <property type="term" value="F:DNA-binding transcription factor activity"/>
    <property type="evidence" value="ECO:0007669"/>
    <property type="project" value="InterPro"/>
</dbReference>
<evidence type="ECO:0000256" key="4">
    <source>
        <dbReference type="ARBA" id="ARBA00023242"/>
    </source>
</evidence>
<feature type="compositionally biased region" description="Polar residues" evidence="6">
    <location>
        <begin position="251"/>
        <end position="262"/>
    </location>
</feature>
<proteinExistence type="predicted"/>
<reference evidence="8 9" key="1">
    <citation type="submission" date="2019-09" db="EMBL/GenBank/DDBJ databases">
        <authorList>
            <person name="Ou C."/>
        </authorList>
    </citation>
    <scope>NUCLEOTIDE SEQUENCE [LARGE SCALE GENOMIC DNA]</scope>
    <source>
        <strain evidence="8">S2</strain>
        <tissue evidence="8">Leaf</tissue>
    </source>
</reference>
<sequence>MEAILSSFSSPNFRDNPSSSTFKQRLQFIVESNNAAECWVYAIFWEATGDNNLSWGGGHYKSSNINSYQPKLGFSDVDFVGNNDDGDVTDSEWFYFYSVSLTQSFTADNNILGRAFCSGGFVWLAGDHEFQLYECERVKEARMHGIQTLVCIATLRGVLELASLDVIKQDWGLVHLTKSLFRSNDNDDNHNRLSNQQASREASGLVPPLKYGRFLGAQEELTTQEGGGNEATPINIGGSSISPPDSRSNSVGNFTSKNIENTQSKKRGRPSSNHGAATRESQLLSHVEAERLRRVKFNRLFCVLRSVVPNVSKMDRSSLLADAVAYINQLKAKVEELEAKIQAQLPPPQKSKVDHNNNVINIINLEKNSSYDSNRVGGCGVEVDVKIIGSSEAIIRVLCPNQDYPYARLMNVLKGLGLQVSHASISSINELMIQNVVTRLPYGFTSGKALRLGIIKGWYI</sequence>
<feature type="compositionally biased region" description="Low complexity" evidence="6">
    <location>
        <begin position="233"/>
        <end position="250"/>
    </location>
</feature>
<dbReference type="OrthoDB" id="10294201at2759"/>
<dbReference type="InterPro" id="IPR011598">
    <property type="entry name" value="bHLH_dom"/>
</dbReference>
<evidence type="ECO:0000256" key="2">
    <source>
        <dbReference type="ARBA" id="ARBA00023015"/>
    </source>
</evidence>
<comment type="subcellular location">
    <subcellularLocation>
        <location evidence="1 5">Nucleus</location>
    </subcellularLocation>
</comment>
<dbReference type="PANTHER" id="PTHR11514:SF115">
    <property type="entry name" value="TRANSCRIPTION FACTOR"/>
    <property type="match status" value="1"/>
</dbReference>
<dbReference type="SUPFAM" id="SSF47459">
    <property type="entry name" value="HLH, helix-loop-helix DNA-binding domain"/>
    <property type="match status" value="1"/>
</dbReference>
<feature type="domain" description="BHLH" evidence="7">
    <location>
        <begin position="281"/>
        <end position="330"/>
    </location>
</feature>
<dbReference type="Pfam" id="PF22754">
    <property type="entry name" value="bHLH-TF_ACT-like_plant"/>
    <property type="match status" value="1"/>
</dbReference>
<keyword evidence="2 5" id="KW-0805">Transcription regulation</keyword>
<evidence type="ECO:0000256" key="5">
    <source>
        <dbReference type="RuleBase" id="RU369104"/>
    </source>
</evidence>
<dbReference type="Pfam" id="PF14215">
    <property type="entry name" value="bHLH-MYC_N"/>
    <property type="match status" value="1"/>
</dbReference>
<name>A0A5N5FUQ9_9ROSA</name>
<evidence type="ECO:0000256" key="1">
    <source>
        <dbReference type="ARBA" id="ARBA00004123"/>
    </source>
</evidence>
<keyword evidence="3 5" id="KW-0804">Transcription</keyword>
<accession>A0A5N5FUQ9</accession>
<dbReference type="PROSITE" id="PS50888">
    <property type="entry name" value="BHLH"/>
    <property type="match status" value="1"/>
</dbReference>
<gene>
    <name evidence="8" type="ORF">D8674_006500</name>
</gene>
<keyword evidence="9" id="KW-1185">Reference proteome</keyword>
<feature type="region of interest" description="Disordered" evidence="6">
    <location>
        <begin position="222"/>
        <end position="282"/>
    </location>
</feature>
<evidence type="ECO:0000313" key="9">
    <source>
        <dbReference type="Proteomes" id="UP000327157"/>
    </source>
</evidence>
<comment type="caution">
    <text evidence="8">The sequence shown here is derived from an EMBL/GenBank/DDBJ whole genome shotgun (WGS) entry which is preliminary data.</text>
</comment>
<reference evidence="8 9" key="3">
    <citation type="submission" date="2019-11" db="EMBL/GenBank/DDBJ databases">
        <title>A de novo genome assembly of a pear dwarfing rootstock.</title>
        <authorList>
            <person name="Wang F."/>
            <person name="Wang J."/>
            <person name="Li S."/>
            <person name="Zhang Y."/>
            <person name="Fang M."/>
            <person name="Ma L."/>
            <person name="Zhao Y."/>
            <person name="Jiang S."/>
        </authorList>
    </citation>
    <scope>NUCLEOTIDE SEQUENCE [LARGE SCALE GENOMIC DNA]</scope>
    <source>
        <strain evidence="8">S2</strain>
        <tissue evidence="8">Leaf</tissue>
    </source>
</reference>
<dbReference type="InterPro" id="IPR045084">
    <property type="entry name" value="AIB/MYC-like"/>
</dbReference>
<evidence type="ECO:0000256" key="3">
    <source>
        <dbReference type="ARBA" id="ARBA00023163"/>
    </source>
</evidence>
<evidence type="ECO:0000256" key="6">
    <source>
        <dbReference type="SAM" id="MobiDB-lite"/>
    </source>
</evidence>
<dbReference type="InterPro" id="IPR054502">
    <property type="entry name" value="bHLH-TF_ACT-like_plant"/>
</dbReference>
<reference evidence="9" key="2">
    <citation type="submission" date="2019-10" db="EMBL/GenBank/DDBJ databases">
        <title>A de novo genome assembly of a pear dwarfing rootstock.</title>
        <authorList>
            <person name="Wang F."/>
            <person name="Wang J."/>
            <person name="Li S."/>
            <person name="Zhang Y."/>
            <person name="Fang M."/>
            <person name="Ma L."/>
            <person name="Zhao Y."/>
            <person name="Jiang S."/>
        </authorList>
    </citation>
    <scope>NUCLEOTIDE SEQUENCE [LARGE SCALE GENOMIC DNA]</scope>
</reference>
<dbReference type="InterPro" id="IPR036638">
    <property type="entry name" value="HLH_DNA-bd_sf"/>
</dbReference>
<evidence type="ECO:0000313" key="8">
    <source>
        <dbReference type="EMBL" id="KAB2606783.1"/>
    </source>
</evidence>
<dbReference type="SMART" id="SM00353">
    <property type="entry name" value="HLH"/>
    <property type="match status" value="1"/>
</dbReference>
<feature type="compositionally biased region" description="Polar residues" evidence="6">
    <location>
        <begin position="270"/>
        <end position="282"/>
    </location>
</feature>
<dbReference type="Pfam" id="PF00010">
    <property type="entry name" value="HLH"/>
    <property type="match status" value="1"/>
</dbReference>
<organism evidence="8 9">
    <name type="scientific">Pyrus ussuriensis x Pyrus communis</name>
    <dbReference type="NCBI Taxonomy" id="2448454"/>
    <lineage>
        <taxon>Eukaryota</taxon>
        <taxon>Viridiplantae</taxon>
        <taxon>Streptophyta</taxon>
        <taxon>Embryophyta</taxon>
        <taxon>Tracheophyta</taxon>
        <taxon>Spermatophyta</taxon>
        <taxon>Magnoliopsida</taxon>
        <taxon>eudicotyledons</taxon>
        <taxon>Gunneridae</taxon>
        <taxon>Pentapetalae</taxon>
        <taxon>rosids</taxon>
        <taxon>fabids</taxon>
        <taxon>Rosales</taxon>
        <taxon>Rosaceae</taxon>
        <taxon>Amygdaloideae</taxon>
        <taxon>Maleae</taxon>
        <taxon>Pyrus</taxon>
    </lineage>
</organism>
<keyword evidence="4 5" id="KW-0539">Nucleus</keyword>
<dbReference type="Proteomes" id="UP000327157">
    <property type="component" value="Chromosome 11"/>
</dbReference>